<accession>A0A163DWV6</accession>
<feature type="compositionally biased region" description="Polar residues" evidence="1">
    <location>
        <begin position="54"/>
        <end position="69"/>
    </location>
</feature>
<feature type="compositionally biased region" description="Low complexity" evidence="1">
    <location>
        <begin position="23"/>
        <end position="38"/>
    </location>
</feature>
<name>A0A163DWV6_DIDRA</name>
<feature type="region of interest" description="Disordered" evidence="1">
    <location>
        <begin position="340"/>
        <end position="359"/>
    </location>
</feature>
<dbReference type="InterPro" id="IPR007320">
    <property type="entry name" value="PDCD2_C"/>
</dbReference>
<feature type="compositionally biased region" description="Basic and acidic residues" evidence="1">
    <location>
        <begin position="70"/>
        <end position="80"/>
    </location>
</feature>
<dbReference type="GO" id="GO:0005737">
    <property type="term" value="C:cytoplasm"/>
    <property type="evidence" value="ECO:0007669"/>
    <property type="project" value="InterPro"/>
</dbReference>
<gene>
    <name evidence="2" type="ORF">ST47_g5487</name>
</gene>
<feature type="region of interest" description="Disordered" evidence="1">
    <location>
        <begin position="235"/>
        <end position="332"/>
    </location>
</feature>
<dbReference type="PANTHER" id="PTHR47524">
    <property type="entry name" value="20S RRNA ACCUMULATION PROTEIN 4"/>
    <property type="match status" value="1"/>
</dbReference>
<dbReference type="EMBL" id="JYNV01000197">
    <property type="protein sequence ID" value="KZM23394.1"/>
    <property type="molecule type" value="Genomic_DNA"/>
</dbReference>
<dbReference type="PANTHER" id="PTHR47524:SF1">
    <property type="entry name" value="20S RRNA ACCUMULATION PROTEIN 4"/>
    <property type="match status" value="1"/>
</dbReference>
<comment type="caution">
    <text evidence="2">The sequence shown here is derived from an EMBL/GenBank/DDBJ whole genome shotgun (WGS) entry which is preliminary data.</text>
</comment>
<feature type="compositionally biased region" description="Low complexity" evidence="1">
    <location>
        <begin position="279"/>
        <end position="316"/>
    </location>
</feature>
<evidence type="ECO:0000313" key="2">
    <source>
        <dbReference type="EMBL" id="KZM23394.1"/>
    </source>
</evidence>
<dbReference type="OrthoDB" id="443682at2759"/>
<dbReference type="Proteomes" id="UP000076837">
    <property type="component" value="Unassembled WGS sequence"/>
</dbReference>
<dbReference type="STRING" id="5454.A0A163DWV6"/>
<dbReference type="GO" id="GO:0030490">
    <property type="term" value="P:maturation of SSU-rRNA"/>
    <property type="evidence" value="ECO:0007669"/>
    <property type="project" value="TreeGrafter"/>
</dbReference>
<keyword evidence="3" id="KW-1185">Reference proteome</keyword>
<dbReference type="AlphaFoldDB" id="A0A163DWV6"/>
<dbReference type="Pfam" id="PF04194">
    <property type="entry name" value="PDCD2_C"/>
    <property type="match status" value="1"/>
</dbReference>
<evidence type="ECO:0000313" key="3">
    <source>
        <dbReference type="Proteomes" id="UP000076837"/>
    </source>
</evidence>
<evidence type="ECO:0000256" key="1">
    <source>
        <dbReference type="SAM" id="MobiDB-lite"/>
    </source>
</evidence>
<reference evidence="2 3" key="1">
    <citation type="journal article" date="2016" name="Sci. Rep.">
        <title>Draft genome sequencing and secretome analysis of fungal phytopathogen Ascochyta rabiei provides insight into the necrotrophic effector repertoire.</title>
        <authorList>
            <person name="Verma S."/>
            <person name="Gazara R.K."/>
            <person name="Nizam S."/>
            <person name="Parween S."/>
            <person name="Chattopadhyay D."/>
            <person name="Verma P.K."/>
        </authorList>
    </citation>
    <scope>NUCLEOTIDE SEQUENCE [LARGE SCALE GENOMIC DNA]</scope>
    <source>
        <strain evidence="2 3">ArDII</strain>
    </source>
</reference>
<sequence>MDVDESTHPPSICYEDAHPVPMSPTSPTSPTSPKSPSTHIFPIIHKKNHKNKASVDSTASATSHDSFTTAREDHGAEGEDNEKHGILHKIGTGMQKARPYVERLSGTYEPMPMKEPERTKHTKMPPYDSESSDEGEEYTETNVLLGFATQDATGDAVSHIGGAPSWIDGKTAPSGALAKCKVCNGLVSLLLELNGDLPDHFPGHERRLYIWSCRRKACRRKEGSVRSVRGVRVAKGASAKSSVKPEKKEVYQEEAKPHPKIGESLFGVKSSTGSATPANPFSNPFSSNSNGTAPANPFASPASANPFAAPTAPTPTIEVTSDEQKDEASTSLPETFAQKARISAPAATTPQSARPHEPWPAESAFPAPFPYYSLDAEYETLGTSAPEVPQNVRIMDIDGEGSGSGGGKEDKEIYESAHDATFQKFADRVGENPEQILRYEFKGKPLLYSDADAIGKALASHSENGPSSNAKVQTAGRGGVGMPRCQNCGADRVFEVQLTPHAITELEAEEMSIDGMEWGTIIMGVCSKDCKPSDVEEGQVGYVEEWAAVQWEEVASKK</sequence>
<feature type="region of interest" description="Disordered" evidence="1">
    <location>
        <begin position="108"/>
        <end position="134"/>
    </location>
</feature>
<feature type="compositionally biased region" description="Basic and acidic residues" evidence="1">
    <location>
        <begin position="243"/>
        <end position="261"/>
    </location>
</feature>
<feature type="region of interest" description="Disordered" evidence="1">
    <location>
        <begin position="1"/>
        <end position="80"/>
    </location>
</feature>
<proteinExistence type="predicted"/>
<protein>
    <submittedName>
        <fullName evidence="2">Cytoplasm</fullName>
    </submittedName>
</protein>
<organism evidence="2 3">
    <name type="scientific">Didymella rabiei</name>
    <name type="common">Chickpea ascochyta blight fungus</name>
    <name type="synonym">Mycosphaerella rabiei</name>
    <dbReference type="NCBI Taxonomy" id="5454"/>
    <lineage>
        <taxon>Eukaryota</taxon>
        <taxon>Fungi</taxon>
        <taxon>Dikarya</taxon>
        <taxon>Ascomycota</taxon>
        <taxon>Pezizomycotina</taxon>
        <taxon>Dothideomycetes</taxon>
        <taxon>Pleosporomycetidae</taxon>
        <taxon>Pleosporales</taxon>
        <taxon>Pleosporineae</taxon>
        <taxon>Didymellaceae</taxon>
        <taxon>Ascochyta</taxon>
    </lineage>
</organism>